<reference evidence="4" key="1">
    <citation type="submission" date="2020-01" db="EMBL/GenBank/DDBJ databases">
        <authorList>
            <consortium name="DOE Joint Genome Institute"/>
            <person name="Haridas S."/>
            <person name="Albert R."/>
            <person name="Binder M."/>
            <person name="Bloem J."/>
            <person name="Labutti K."/>
            <person name="Salamov A."/>
            <person name="Andreopoulos B."/>
            <person name="Baker S.E."/>
            <person name="Barry K."/>
            <person name="Bills G."/>
            <person name="Bluhm B.H."/>
            <person name="Cannon C."/>
            <person name="Castanera R."/>
            <person name="Culley D.E."/>
            <person name="Daum C."/>
            <person name="Ezra D."/>
            <person name="Gonzalez J.B."/>
            <person name="Henrissat B."/>
            <person name="Kuo A."/>
            <person name="Liang C."/>
            <person name="Lipzen A."/>
            <person name="Lutzoni F."/>
            <person name="Magnuson J."/>
            <person name="Mondo S."/>
            <person name="Nolan M."/>
            <person name="Ohm R."/>
            <person name="Pangilinan J."/>
            <person name="Park H.-J."/>
            <person name="Ramirez L."/>
            <person name="Alfaro M."/>
            <person name="Sun H."/>
            <person name="Tritt A."/>
            <person name="Yoshinaga Y."/>
            <person name="Zwiers L.-H."/>
            <person name="Turgeon B.G."/>
            <person name="Goodwin S.B."/>
            <person name="Spatafora J.W."/>
            <person name="Crous P.W."/>
            <person name="Grigoriev I.V."/>
        </authorList>
    </citation>
    <scope>NUCLEOTIDE SEQUENCE</scope>
    <source>
        <strain evidence="4">P77</strain>
    </source>
</reference>
<dbReference type="PROSITE" id="PS50297">
    <property type="entry name" value="ANK_REP_REGION"/>
    <property type="match status" value="1"/>
</dbReference>
<keyword evidence="1" id="KW-0677">Repeat</keyword>
<dbReference type="PANTHER" id="PTHR24198">
    <property type="entry name" value="ANKYRIN REPEAT AND PROTEIN KINASE DOMAIN-CONTAINING PROTEIN"/>
    <property type="match status" value="1"/>
</dbReference>
<gene>
    <name evidence="4" type="ORF">BDW02DRAFT_254368</name>
</gene>
<dbReference type="Proteomes" id="UP000800040">
    <property type="component" value="Unassembled WGS sequence"/>
</dbReference>
<keyword evidence="5" id="KW-1185">Reference proteome</keyword>
<proteinExistence type="predicted"/>
<keyword evidence="2 3" id="KW-0040">ANK repeat</keyword>
<dbReference type="OrthoDB" id="4062651at2759"/>
<dbReference type="InterPro" id="IPR002110">
    <property type="entry name" value="Ankyrin_rpt"/>
</dbReference>
<evidence type="ECO:0000313" key="5">
    <source>
        <dbReference type="Proteomes" id="UP000800040"/>
    </source>
</evidence>
<dbReference type="InterPro" id="IPR036770">
    <property type="entry name" value="Ankyrin_rpt-contain_sf"/>
</dbReference>
<evidence type="ECO:0000256" key="1">
    <source>
        <dbReference type="ARBA" id="ARBA00022737"/>
    </source>
</evidence>
<dbReference type="Pfam" id="PF12796">
    <property type="entry name" value="Ank_2"/>
    <property type="match status" value="1"/>
</dbReference>
<dbReference type="EMBL" id="ML975277">
    <property type="protein sequence ID" value="KAF1836156.1"/>
    <property type="molecule type" value="Genomic_DNA"/>
</dbReference>
<evidence type="ECO:0000313" key="4">
    <source>
        <dbReference type="EMBL" id="KAF1836156.1"/>
    </source>
</evidence>
<accession>A0A6A5KLG7</accession>
<feature type="repeat" description="ANK" evidence="3">
    <location>
        <begin position="254"/>
        <end position="286"/>
    </location>
</feature>
<dbReference type="PANTHER" id="PTHR24198:SF191">
    <property type="entry name" value="RABANKYRIN-5-LIKE"/>
    <property type="match status" value="1"/>
</dbReference>
<dbReference type="AlphaFoldDB" id="A0A6A5KLG7"/>
<protein>
    <submittedName>
        <fullName evidence="4">Ankyrin</fullName>
    </submittedName>
</protein>
<dbReference type="SMART" id="SM00248">
    <property type="entry name" value="ANK"/>
    <property type="match status" value="3"/>
</dbReference>
<feature type="repeat" description="ANK" evidence="3">
    <location>
        <begin position="134"/>
        <end position="166"/>
    </location>
</feature>
<evidence type="ECO:0000256" key="2">
    <source>
        <dbReference type="ARBA" id="ARBA00023043"/>
    </source>
</evidence>
<organism evidence="4 5">
    <name type="scientific">Decorospora gaudefroyi</name>
    <dbReference type="NCBI Taxonomy" id="184978"/>
    <lineage>
        <taxon>Eukaryota</taxon>
        <taxon>Fungi</taxon>
        <taxon>Dikarya</taxon>
        <taxon>Ascomycota</taxon>
        <taxon>Pezizomycotina</taxon>
        <taxon>Dothideomycetes</taxon>
        <taxon>Pleosporomycetidae</taxon>
        <taxon>Pleosporales</taxon>
        <taxon>Pleosporineae</taxon>
        <taxon>Pleosporaceae</taxon>
        <taxon>Decorospora</taxon>
    </lineage>
</organism>
<name>A0A6A5KLG7_9PLEO</name>
<dbReference type="PROSITE" id="PS50088">
    <property type="entry name" value="ANK_REPEAT"/>
    <property type="match status" value="2"/>
</dbReference>
<dbReference type="Gene3D" id="1.25.40.20">
    <property type="entry name" value="Ankyrin repeat-containing domain"/>
    <property type="match status" value="2"/>
</dbReference>
<sequence>MIHGSDFESAAGRVVRVLVDLANQQNLSLDMEDDEGLTAFDTALCEPGEDAYVLAAFLQQGFSLDESSLDLAICSCSFDEENASKVDLVLRNWPDTPANVSSALKAAVESGALAAIRLLENKFGAKMFDCKDESEETPMHRAVKAGITSTVDYLIQSKASPSEIDAQGVPPIGHALLLQRTEIFKALYGGDANLIVSGGRWDGSSVLAFAVSIKHSSSIAMIGFLLSGDLDECEPLRFPRLHEQAVLNARNKATGNTLLHDAALAADVGAVESMLRAGANSQALNHAGRTAAQETQREMAISSGVRSHDLEEIARLLGTE</sequence>
<dbReference type="SUPFAM" id="SSF48403">
    <property type="entry name" value="Ankyrin repeat"/>
    <property type="match status" value="1"/>
</dbReference>
<evidence type="ECO:0000256" key="3">
    <source>
        <dbReference type="PROSITE-ProRule" id="PRU00023"/>
    </source>
</evidence>